<sequence length="153" mass="17668">MKTIHSIIVFLFLGSLAINAQNGSVKSKTDVNVATDKMSYYQKRGAEDAQFEIAFTAKTKEEEKSFWKEQKAYEKALKQKDKKAYRAYLASKKEAYSQHYYHCDGHCHHDAAFYTYAGYYYYGYERPSYQRSYSPSTVNTRISVGTPSLRLGL</sequence>
<gene>
    <name evidence="2" type="ORF">FFL01_12530</name>
</gene>
<accession>A0A4Y4AYP7</accession>
<dbReference type="RefSeq" id="WP_073240657.1">
    <property type="nucleotide sequence ID" value="NZ_BJNP01000010.1"/>
</dbReference>
<feature type="chain" id="PRO_5023077892" evidence="1">
    <location>
        <begin position="21"/>
        <end position="153"/>
    </location>
</feature>
<dbReference type="EMBL" id="BJNP01000010">
    <property type="protein sequence ID" value="GEC71714.1"/>
    <property type="molecule type" value="Genomic_DNA"/>
</dbReference>
<dbReference type="Proteomes" id="UP000316775">
    <property type="component" value="Unassembled WGS sequence"/>
</dbReference>
<keyword evidence="1" id="KW-0732">Signal</keyword>
<organism evidence="2 3">
    <name type="scientific">Flavobacterium flevense</name>
    <dbReference type="NCBI Taxonomy" id="983"/>
    <lineage>
        <taxon>Bacteria</taxon>
        <taxon>Pseudomonadati</taxon>
        <taxon>Bacteroidota</taxon>
        <taxon>Flavobacteriia</taxon>
        <taxon>Flavobacteriales</taxon>
        <taxon>Flavobacteriaceae</taxon>
        <taxon>Flavobacterium</taxon>
    </lineage>
</organism>
<reference evidence="2 3" key="1">
    <citation type="submission" date="2019-06" db="EMBL/GenBank/DDBJ databases">
        <title>Whole genome shotgun sequence of Flavobacterium flevense NBRC 14960.</title>
        <authorList>
            <person name="Hosoyama A."/>
            <person name="Uohara A."/>
            <person name="Ohji S."/>
            <person name="Ichikawa N."/>
        </authorList>
    </citation>
    <scope>NUCLEOTIDE SEQUENCE [LARGE SCALE GENOMIC DNA]</scope>
    <source>
        <strain evidence="2 3">NBRC 14960</strain>
    </source>
</reference>
<keyword evidence="3" id="KW-1185">Reference proteome</keyword>
<evidence type="ECO:0000313" key="2">
    <source>
        <dbReference type="EMBL" id="GEC71714.1"/>
    </source>
</evidence>
<feature type="signal peptide" evidence="1">
    <location>
        <begin position="1"/>
        <end position="20"/>
    </location>
</feature>
<evidence type="ECO:0000256" key="1">
    <source>
        <dbReference type="SAM" id="SignalP"/>
    </source>
</evidence>
<protein>
    <submittedName>
        <fullName evidence="2">Uncharacterized protein</fullName>
    </submittedName>
</protein>
<evidence type="ECO:0000313" key="3">
    <source>
        <dbReference type="Proteomes" id="UP000316775"/>
    </source>
</evidence>
<name>A0A4Y4AYP7_9FLAO</name>
<dbReference type="OrthoDB" id="1203055at2"/>
<proteinExistence type="predicted"/>
<comment type="caution">
    <text evidence="2">The sequence shown here is derived from an EMBL/GenBank/DDBJ whole genome shotgun (WGS) entry which is preliminary data.</text>
</comment>
<dbReference type="AlphaFoldDB" id="A0A4Y4AYP7"/>